<name>A0A0R3RU22_9BILA</name>
<dbReference type="GO" id="GO:0051666">
    <property type="term" value="P:actin cortical patch localization"/>
    <property type="evidence" value="ECO:0007669"/>
    <property type="project" value="InterPro"/>
</dbReference>
<dbReference type="STRING" id="1147741.A0A0R3RU22"/>
<accession>A0A0R3RU22</accession>
<dbReference type="GO" id="GO:0006897">
    <property type="term" value="P:endocytosis"/>
    <property type="evidence" value="ECO:0007669"/>
    <property type="project" value="InterPro"/>
</dbReference>
<dbReference type="InterPro" id="IPR001452">
    <property type="entry name" value="SH3_domain"/>
</dbReference>
<dbReference type="GO" id="GO:0005737">
    <property type="term" value="C:cytoplasm"/>
    <property type="evidence" value="ECO:0007669"/>
    <property type="project" value="UniProtKB-SubCell"/>
</dbReference>
<evidence type="ECO:0000256" key="2">
    <source>
        <dbReference type="ARBA" id="ARBA00022443"/>
    </source>
</evidence>
<dbReference type="CDD" id="cd00174">
    <property type="entry name" value="SH3"/>
    <property type="match status" value="2"/>
</dbReference>
<sequence>MKFAGTFAVGKFNAAFNTAKAVFDGVKKPEIQQKLFTASKNETVRSAVSSLTKNEAARKATLNALQDERTLKTACHVAQTCNKQQQQNNRVNLVDSIPARTFIKHGTASKFNANKAPESIYPSLPPSRDYTADIDPKTTDNFKIVPNQLVSHNISQFNFASGTNVFTDTNVEQQSHGYAKFEFVASHFDELSAEPLDMIILEKKVDDQWVYGLNKRTGRKGIIPFLYIDVKIPLPTTLISQASQVPFYAVALFDFDSSVSGDLTASDFRVNDEIYVIERVNNDWLRGMIGTRQGIFPANYVREVNVPATSTSESISCHASAEYVNALYDYNSAVDGDLIFRAGDRIEVLEWVSGDWLRGKLNGKIGLVPRTYIENCSRNIGDGKQLKATVVTATKDYYNIAEDHLCFSKGDQIEVIEGISGDWMKGKLLLNMSNRKSFPVGLFPRSAIS</sequence>
<evidence type="ECO:0000259" key="5">
    <source>
        <dbReference type="PROSITE" id="PS50002"/>
    </source>
</evidence>
<feature type="domain" description="SH3" evidence="5">
    <location>
        <begin position="244"/>
        <end position="306"/>
    </location>
</feature>
<evidence type="ECO:0000256" key="4">
    <source>
        <dbReference type="PROSITE-ProRule" id="PRU00192"/>
    </source>
</evidence>
<dbReference type="Pfam" id="PF00018">
    <property type="entry name" value="SH3_1"/>
    <property type="match status" value="4"/>
</dbReference>
<dbReference type="SMART" id="SM00326">
    <property type="entry name" value="SH3"/>
    <property type="match status" value="4"/>
</dbReference>
<dbReference type="PRINTS" id="PR00452">
    <property type="entry name" value="SH3DOMAIN"/>
</dbReference>
<evidence type="ECO:0000313" key="7">
    <source>
        <dbReference type="WBParaSite" id="EEL_0000550801-mRNA-1"/>
    </source>
</evidence>
<dbReference type="WBParaSite" id="EEL_0000550801-mRNA-1">
    <property type="protein sequence ID" value="EEL_0000550801-mRNA-1"/>
    <property type="gene ID" value="EEL_0000550801"/>
</dbReference>
<feature type="domain" description="SH3" evidence="5">
    <location>
        <begin position="386"/>
        <end position="449"/>
    </location>
</feature>
<reference evidence="7" key="1">
    <citation type="submission" date="2017-02" db="UniProtKB">
        <authorList>
            <consortium name="WormBaseParasite"/>
        </authorList>
    </citation>
    <scope>IDENTIFICATION</scope>
</reference>
<keyword evidence="6" id="KW-1185">Reference proteome</keyword>
<keyword evidence="3" id="KW-0963">Cytoplasm</keyword>
<comment type="subcellular location">
    <subcellularLocation>
        <location evidence="1">Cytoplasm</location>
    </subcellularLocation>
</comment>
<dbReference type="PROSITE" id="PS50002">
    <property type="entry name" value="SH3"/>
    <property type="match status" value="4"/>
</dbReference>
<dbReference type="InterPro" id="IPR036028">
    <property type="entry name" value="SH3-like_dom_sf"/>
</dbReference>
<evidence type="ECO:0000256" key="3">
    <source>
        <dbReference type="ARBA" id="ARBA00022490"/>
    </source>
</evidence>
<proteinExistence type="predicted"/>
<feature type="domain" description="SH3" evidence="5">
    <location>
        <begin position="319"/>
        <end position="378"/>
    </location>
</feature>
<dbReference type="PRINTS" id="PR00499">
    <property type="entry name" value="P67PHOX"/>
</dbReference>
<dbReference type="PANTHER" id="PTHR47174:SF3">
    <property type="entry name" value="BRIDGING INTEGRATOR 3"/>
    <property type="match status" value="1"/>
</dbReference>
<dbReference type="InterPro" id="IPR046982">
    <property type="entry name" value="BIN3/RVS161-like"/>
</dbReference>
<dbReference type="AlphaFoldDB" id="A0A0R3RU22"/>
<dbReference type="SUPFAM" id="SSF50044">
    <property type="entry name" value="SH3-domain"/>
    <property type="match status" value="4"/>
</dbReference>
<dbReference type="GO" id="GO:0015629">
    <property type="term" value="C:actin cytoskeleton"/>
    <property type="evidence" value="ECO:0007669"/>
    <property type="project" value="TreeGrafter"/>
</dbReference>
<feature type="domain" description="SH3" evidence="5">
    <location>
        <begin position="172"/>
        <end position="233"/>
    </location>
</feature>
<dbReference type="Proteomes" id="UP000050640">
    <property type="component" value="Unplaced"/>
</dbReference>
<evidence type="ECO:0000256" key="1">
    <source>
        <dbReference type="ARBA" id="ARBA00004496"/>
    </source>
</evidence>
<dbReference type="PANTHER" id="PTHR47174">
    <property type="entry name" value="BRIDGING INTEGRATOR 3"/>
    <property type="match status" value="1"/>
</dbReference>
<dbReference type="Gene3D" id="2.30.30.40">
    <property type="entry name" value="SH3 Domains"/>
    <property type="match status" value="4"/>
</dbReference>
<evidence type="ECO:0000313" key="6">
    <source>
        <dbReference type="Proteomes" id="UP000050640"/>
    </source>
</evidence>
<protein>
    <submittedName>
        <fullName evidence="7">Variant SH3 domain containing protein</fullName>
    </submittedName>
</protein>
<keyword evidence="2 4" id="KW-0728">SH3 domain</keyword>
<organism evidence="6 7">
    <name type="scientific">Elaeophora elaphi</name>
    <dbReference type="NCBI Taxonomy" id="1147741"/>
    <lineage>
        <taxon>Eukaryota</taxon>
        <taxon>Metazoa</taxon>
        <taxon>Ecdysozoa</taxon>
        <taxon>Nematoda</taxon>
        <taxon>Chromadorea</taxon>
        <taxon>Rhabditida</taxon>
        <taxon>Spirurina</taxon>
        <taxon>Spiruromorpha</taxon>
        <taxon>Filarioidea</taxon>
        <taxon>Onchocercidae</taxon>
        <taxon>Elaeophora</taxon>
    </lineage>
</organism>
<dbReference type="GO" id="GO:0097320">
    <property type="term" value="P:plasma membrane tubulation"/>
    <property type="evidence" value="ECO:0007669"/>
    <property type="project" value="TreeGrafter"/>
</dbReference>
<dbReference type="GO" id="GO:0008289">
    <property type="term" value="F:lipid binding"/>
    <property type="evidence" value="ECO:0007669"/>
    <property type="project" value="TreeGrafter"/>
</dbReference>